<proteinExistence type="predicted"/>
<accession>A0A2W5B6Y3</accession>
<gene>
    <name evidence="1" type="ORF">DI609_04055</name>
</gene>
<protein>
    <submittedName>
        <fullName evidence="1">Uncharacterized protein</fullName>
    </submittedName>
</protein>
<dbReference type="EMBL" id="QFNY01000070">
    <property type="protein sequence ID" value="PZP01464.1"/>
    <property type="molecule type" value="Genomic_DNA"/>
</dbReference>
<evidence type="ECO:0000313" key="2">
    <source>
        <dbReference type="Proteomes" id="UP000249451"/>
    </source>
</evidence>
<evidence type="ECO:0000313" key="1">
    <source>
        <dbReference type="EMBL" id="PZP01464.1"/>
    </source>
</evidence>
<organism evidence="1 2">
    <name type="scientific">Corynebacterium urealyticum</name>
    <dbReference type="NCBI Taxonomy" id="43771"/>
    <lineage>
        <taxon>Bacteria</taxon>
        <taxon>Bacillati</taxon>
        <taxon>Actinomycetota</taxon>
        <taxon>Actinomycetes</taxon>
        <taxon>Mycobacteriales</taxon>
        <taxon>Corynebacteriaceae</taxon>
        <taxon>Corynebacterium</taxon>
    </lineage>
</organism>
<sequence length="134" mass="15305">MEPQTINEYMTDLCDLTEHFIHQEMPDRSKEGDPWEQVVKDRLAAEIAGSQDYRRVVAALLFERTTGLDVPEDALQSSKITAILDYLAARDRFEEIINEMANAIFKSTMQSLLDQGNAAMEEILTHIENQTTQE</sequence>
<reference evidence="1 2" key="1">
    <citation type="submission" date="2017-11" db="EMBL/GenBank/DDBJ databases">
        <title>Infants hospitalized years apart are colonized by the same room-sourced microbial strains.</title>
        <authorList>
            <person name="Brooks B."/>
            <person name="Olm M.R."/>
            <person name="Firek B.A."/>
            <person name="Baker R."/>
            <person name="Thomas B.C."/>
            <person name="Morowitz M.J."/>
            <person name="Banfield J.F."/>
        </authorList>
    </citation>
    <scope>NUCLEOTIDE SEQUENCE [LARGE SCALE GENOMIC DNA]</scope>
    <source>
        <strain evidence="1">S2_012_000_R3_87</strain>
    </source>
</reference>
<dbReference type="AlphaFoldDB" id="A0A2W5B6Y3"/>
<comment type="caution">
    <text evidence="1">The sequence shown here is derived from an EMBL/GenBank/DDBJ whole genome shotgun (WGS) entry which is preliminary data.</text>
</comment>
<name>A0A2W5B6Y3_9CORY</name>
<dbReference type="Proteomes" id="UP000249451">
    <property type="component" value="Unassembled WGS sequence"/>
</dbReference>